<dbReference type="SUPFAM" id="SSF48452">
    <property type="entry name" value="TPR-like"/>
    <property type="match status" value="1"/>
</dbReference>
<feature type="compositionally biased region" description="Polar residues" evidence="5">
    <location>
        <begin position="311"/>
        <end position="323"/>
    </location>
</feature>
<dbReference type="SUPFAM" id="SSF57850">
    <property type="entry name" value="RING/U-box"/>
    <property type="match status" value="2"/>
</dbReference>
<dbReference type="GO" id="GO:0008270">
    <property type="term" value="F:zinc ion binding"/>
    <property type="evidence" value="ECO:0007669"/>
    <property type="project" value="UniProtKB-KW"/>
</dbReference>
<evidence type="ECO:0000256" key="2">
    <source>
        <dbReference type="ARBA" id="ARBA00022771"/>
    </source>
</evidence>
<dbReference type="PROSITE" id="PS50089">
    <property type="entry name" value="ZF_RING_2"/>
    <property type="match status" value="2"/>
</dbReference>
<dbReference type="CDD" id="cd16513">
    <property type="entry name" value="RING-HC_LONFs_rpt1"/>
    <property type="match status" value="1"/>
</dbReference>
<dbReference type="RefSeq" id="XP_031415066.1">
    <property type="nucleotide sequence ID" value="XM_031559206.2"/>
</dbReference>
<evidence type="ECO:0000259" key="7">
    <source>
        <dbReference type="PROSITE" id="PS51787"/>
    </source>
</evidence>
<evidence type="ECO:0000313" key="9">
    <source>
        <dbReference type="RefSeq" id="XP_031415066.1"/>
    </source>
</evidence>
<dbReference type="InterPro" id="IPR046336">
    <property type="entry name" value="Lon_prtase_N_sf"/>
</dbReference>
<keyword evidence="1" id="KW-0479">Metal-binding</keyword>
<dbReference type="PANTHER" id="PTHR23327">
    <property type="entry name" value="RING FINGER PROTEIN 127"/>
    <property type="match status" value="1"/>
</dbReference>
<dbReference type="SMART" id="SM00464">
    <property type="entry name" value="LON"/>
    <property type="match status" value="1"/>
</dbReference>
<dbReference type="AlphaFoldDB" id="A0A6P8ERV2"/>
<keyword evidence="3" id="KW-0862">Zinc</keyword>
<dbReference type="Gene3D" id="1.25.40.10">
    <property type="entry name" value="Tetratricopeptide repeat domain"/>
    <property type="match status" value="1"/>
</dbReference>
<dbReference type="Pfam" id="PF02190">
    <property type="entry name" value="LON_substr_bdg"/>
    <property type="match status" value="1"/>
</dbReference>
<feature type="compositionally biased region" description="Polar residues" evidence="5">
    <location>
        <begin position="444"/>
        <end position="455"/>
    </location>
</feature>
<reference evidence="9" key="1">
    <citation type="submission" date="2025-08" db="UniProtKB">
        <authorList>
            <consortium name="RefSeq"/>
        </authorList>
    </citation>
    <scope>IDENTIFICATION</scope>
</reference>
<dbReference type="InterPro" id="IPR013083">
    <property type="entry name" value="Znf_RING/FYVE/PHD"/>
</dbReference>
<accession>A0A6P8ERV2</accession>
<dbReference type="KEGG" id="char:105907088"/>
<dbReference type="FunFam" id="2.30.130.40:FF:000005">
    <property type="entry name" value="LON peptidase N-terminal domain and ring finger 1"/>
    <property type="match status" value="1"/>
</dbReference>
<dbReference type="Gene3D" id="2.30.130.40">
    <property type="entry name" value="LON domain-like"/>
    <property type="match status" value="1"/>
</dbReference>
<dbReference type="Gene3D" id="3.30.40.10">
    <property type="entry name" value="Zinc/RING finger domain, C3HC4 (zinc finger)"/>
    <property type="match status" value="2"/>
</dbReference>
<dbReference type="InterPro" id="IPR017907">
    <property type="entry name" value="Znf_RING_CS"/>
</dbReference>
<feature type="region of interest" description="Disordered" evidence="5">
    <location>
        <begin position="430"/>
        <end position="455"/>
    </location>
</feature>
<dbReference type="Pfam" id="PF13923">
    <property type="entry name" value="zf-C3HC4_2"/>
    <property type="match status" value="1"/>
</dbReference>
<dbReference type="SUPFAM" id="SSF88697">
    <property type="entry name" value="PUA domain-like"/>
    <property type="match status" value="1"/>
</dbReference>
<evidence type="ECO:0000256" key="4">
    <source>
        <dbReference type="PROSITE-ProRule" id="PRU00175"/>
    </source>
</evidence>
<keyword evidence="2 4" id="KW-0863">Zinc-finger</keyword>
<evidence type="ECO:0000256" key="1">
    <source>
        <dbReference type="ARBA" id="ARBA00022723"/>
    </source>
</evidence>
<feature type="domain" description="Lon N-terminal" evidence="7">
    <location>
        <begin position="552"/>
        <end position="762"/>
    </location>
</feature>
<dbReference type="InterPro" id="IPR011990">
    <property type="entry name" value="TPR-like_helical_dom_sf"/>
</dbReference>
<keyword evidence="8" id="KW-1185">Reference proteome</keyword>
<evidence type="ECO:0000313" key="8">
    <source>
        <dbReference type="Proteomes" id="UP000515152"/>
    </source>
</evidence>
<feature type="region of interest" description="Disordered" evidence="5">
    <location>
        <begin position="311"/>
        <end position="399"/>
    </location>
</feature>
<dbReference type="InterPro" id="IPR015947">
    <property type="entry name" value="PUA-like_sf"/>
</dbReference>
<dbReference type="CTD" id="91694"/>
<organism evidence="8 9">
    <name type="scientific">Clupea harengus</name>
    <name type="common">Atlantic herring</name>
    <dbReference type="NCBI Taxonomy" id="7950"/>
    <lineage>
        <taxon>Eukaryota</taxon>
        <taxon>Metazoa</taxon>
        <taxon>Chordata</taxon>
        <taxon>Craniata</taxon>
        <taxon>Vertebrata</taxon>
        <taxon>Euteleostomi</taxon>
        <taxon>Actinopterygii</taxon>
        <taxon>Neopterygii</taxon>
        <taxon>Teleostei</taxon>
        <taxon>Clupei</taxon>
        <taxon>Clupeiformes</taxon>
        <taxon>Clupeoidei</taxon>
        <taxon>Clupeidae</taxon>
        <taxon>Clupea</taxon>
    </lineage>
</organism>
<dbReference type="PANTHER" id="PTHR23327:SF4">
    <property type="entry name" value="LON PEPTIDASE N-TERMINAL DOMAIN AND RING FINGER PROTEIN 1"/>
    <property type="match status" value="1"/>
</dbReference>
<name>A0A6P8ERV2_CLUHA</name>
<proteinExistence type="predicted"/>
<dbReference type="PROSITE" id="PS51787">
    <property type="entry name" value="LON_N"/>
    <property type="match status" value="1"/>
</dbReference>
<dbReference type="CDD" id="cd16514">
    <property type="entry name" value="RING-HC_LONFs_rpt2"/>
    <property type="match status" value="1"/>
</dbReference>
<dbReference type="Proteomes" id="UP000515152">
    <property type="component" value="Chromosome 22"/>
</dbReference>
<dbReference type="OrthoDB" id="264917at2759"/>
<feature type="domain" description="RING-type" evidence="6">
    <location>
        <begin position="473"/>
        <end position="511"/>
    </location>
</feature>
<protein>
    <submittedName>
        <fullName evidence="9">LON peptidase N-terminal domain and ring finger 1, like</fullName>
    </submittedName>
</protein>
<dbReference type="GeneID" id="105907088"/>
<dbReference type="PROSITE" id="PS00518">
    <property type="entry name" value="ZF_RING_1"/>
    <property type="match status" value="1"/>
</dbReference>
<sequence>MSLPAPEEEDPLKERRVFFIAAESDFDWDEEQDHVDHQRLILVKADALASENRLKEAIDIFSMALRYGSVRPDQLSPLVECILRNFKKKVEEETPVLTKIHQTGAEDNVFNCPGCHSFLGEPVTVVCGHSYCKRCSQLGLFSKCKLCNEDLTIRPGLLRTNVILSGFLEKCFPDEMQRSKTITETDCLIRRKKFEEALALANNLIDTDPDDVRVRASRADALVGLGQHVNALEDLDICLTSAPSSEGYYRKAKVLQEMGHVDESLQVFLHCLALDESFRQAKHEVELIVHSLLSPACDSVKVGLRETAHNTSPLLRSKTQVSDLHQEKSPPHAHTYAQQQQQQEVQSSPRRQAPPRAASAHPPPDPPERVGRSESLERPGLSRALSMRTHGLGGVGGEGMKRVYSAPQLGDQEKGSLLKRKWPVSDAGPSVIYSGGNKHKKQGVTRSACTGRASPTSHRTVARDLLKATDFECSLCMRLFYEPVTTPCGHTFCKSCLERCLDHTPQCPLCKESLKEYLACRKYNITRILNHVIVEHLSEEHSEREKVHVEETKELSDLTKNVPIFVCTMAYPTVPCPLHVFEPRYRLMIRRCMETGTRQFGMCISDSQKGFVDNGCMLFIRSVHFLPDGRSVVDTIGGKRFRVLSRAMRDGYCIADIEYLDDTKVNDGEELLKLQELHDQVYEQAYTWFQNLKTRFRNQILQHFGPMPEREADIQATPNGPACCWWLLAVLPVDPRYQLSVLSMTTLRERLLKIQHILTYLQSTPNE</sequence>
<feature type="compositionally biased region" description="Basic and acidic residues" evidence="5">
    <location>
        <begin position="366"/>
        <end position="377"/>
    </location>
</feature>
<evidence type="ECO:0000256" key="5">
    <source>
        <dbReference type="SAM" id="MobiDB-lite"/>
    </source>
</evidence>
<feature type="compositionally biased region" description="Low complexity" evidence="5">
    <location>
        <begin position="338"/>
        <end position="360"/>
    </location>
</feature>
<dbReference type="GO" id="GO:0061630">
    <property type="term" value="F:ubiquitin protein ligase activity"/>
    <property type="evidence" value="ECO:0007669"/>
    <property type="project" value="TreeGrafter"/>
</dbReference>
<dbReference type="InterPro" id="IPR003111">
    <property type="entry name" value="Lon_prtase_N"/>
</dbReference>
<dbReference type="SMART" id="SM00184">
    <property type="entry name" value="RING"/>
    <property type="match status" value="2"/>
</dbReference>
<dbReference type="InterPro" id="IPR001841">
    <property type="entry name" value="Znf_RING"/>
</dbReference>
<dbReference type="GO" id="GO:0005737">
    <property type="term" value="C:cytoplasm"/>
    <property type="evidence" value="ECO:0007669"/>
    <property type="project" value="UniProtKB-ARBA"/>
</dbReference>
<feature type="domain" description="RING-type" evidence="6">
    <location>
        <begin position="112"/>
        <end position="148"/>
    </location>
</feature>
<gene>
    <name evidence="9" type="primary">lonrf1l</name>
</gene>
<evidence type="ECO:0000259" key="6">
    <source>
        <dbReference type="PROSITE" id="PS50089"/>
    </source>
</evidence>
<evidence type="ECO:0000256" key="3">
    <source>
        <dbReference type="ARBA" id="ARBA00022833"/>
    </source>
</evidence>